<dbReference type="EnsemblPlants" id="KQK87579">
    <property type="protein sequence ID" value="KQK87579"/>
    <property type="gene ID" value="SETIT_040302mg"/>
</dbReference>
<dbReference type="EMBL" id="AGNK02005416">
    <property type="status" value="NOT_ANNOTATED_CDS"/>
    <property type="molecule type" value="Genomic_DNA"/>
</dbReference>
<organism evidence="1 2">
    <name type="scientific">Setaria italica</name>
    <name type="common">Foxtail millet</name>
    <name type="synonym">Panicum italicum</name>
    <dbReference type="NCBI Taxonomy" id="4555"/>
    <lineage>
        <taxon>Eukaryota</taxon>
        <taxon>Viridiplantae</taxon>
        <taxon>Streptophyta</taxon>
        <taxon>Embryophyta</taxon>
        <taxon>Tracheophyta</taxon>
        <taxon>Spermatophyta</taxon>
        <taxon>Magnoliopsida</taxon>
        <taxon>Liliopsida</taxon>
        <taxon>Poales</taxon>
        <taxon>Poaceae</taxon>
        <taxon>PACMAD clade</taxon>
        <taxon>Panicoideae</taxon>
        <taxon>Panicodae</taxon>
        <taxon>Paniceae</taxon>
        <taxon>Cenchrinae</taxon>
        <taxon>Setaria</taxon>
    </lineage>
</organism>
<accession>K4AN06</accession>
<proteinExistence type="predicted"/>
<sequence length="57" mass="6681">MNMVLIARKYSVAASIPTEPDKYHRFIVVNVRLCLLIIQMRKQWNLVANWSQLTSGY</sequence>
<keyword evidence="2" id="KW-1185">Reference proteome</keyword>
<dbReference type="HOGENOM" id="CLU_3000084_0_0_1"/>
<dbReference type="Gramene" id="KQK87579">
    <property type="protein sequence ID" value="KQK87579"/>
    <property type="gene ID" value="SETIT_040302mg"/>
</dbReference>
<evidence type="ECO:0000313" key="2">
    <source>
        <dbReference type="Proteomes" id="UP000004995"/>
    </source>
</evidence>
<reference evidence="1" key="2">
    <citation type="submission" date="2018-08" db="UniProtKB">
        <authorList>
            <consortium name="EnsemblPlants"/>
        </authorList>
    </citation>
    <scope>IDENTIFICATION</scope>
    <source>
        <strain evidence="1">Yugu1</strain>
    </source>
</reference>
<evidence type="ECO:0000313" key="1">
    <source>
        <dbReference type="EnsemblPlants" id="KQK87579"/>
    </source>
</evidence>
<dbReference type="InParanoid" id="K4AN06"/>
<dbReference type="AlphaFoldDB" id="K4AN06"/>
<reference evidence="2" key="1">
    <citation type="journal article" date="2012" name="Nat. Biotechnol.">
        <title>Reference genome sequence of the model plant Setaria.</title>
        <authorList>
            <person name="Bennetzen J.L."/>
            <person name="Schmutz J."/>
            <person name="Wang H."/>
            <person name="Percifield R."/>
            <person name="Hawkins J."/>
            <person name="Pontaroli A.C."/>
            <person name="Estep M."/>
            <person name="Feng L."/>
            <person name="Vaughn J.N."/>
            <person name="Grimwood J."/>
            <person name="Jenkins J."/>
            <person name="Barry K."/>
            <person name="Lindquist E."/>
            <person name="Hellsten U."/>
            <person name="Deshpande S."/>
            <person name="Wang X."/>
            <person name="Wu X."/>
            <person name="Mitros T."/>
            <person name="Triplett J."/>
            <person name="Yang X."/>
            <person name="Ye C.Y."/>
            <person name="Mauro-Herrera M."/>
            <person name="Wang L."/>
            <person name="Li P."/>
            <person name="Sharma M."/>
            <person name="Sharma R."/>
            <person name="Ronald P.C."/>
            <person name="Panaud O."/>
            <person name="Kellogg E.A."/>
            <person name="Brutnell T.P."/>
            <person name="Doust A.N."/>
            <person name="Tuskan G.A."/>
            <person name="Rokhsar D."/>
            <person name="Devos K.M."/>
        </authorList>
    </citation>
    <scope>NUCLEOTIDE SEQUENCE [LARGE SCALE GENOMIC DNA]</scope>
    <source>
        <strain evidence="2">cv. Yugu1</strain>
    </source>
</reference>
<dbReference type="Proteomes" id="UP000004995">
    <property type="component" value="Unassembled WGS sequence"/>
</dbReference>
<protein>
    <submittedName>
        <fullName evidence="1">Uncharacterized protein</fullName>
    </submittedName>
</protein>
<name>K4AN06_SETIT</name>